<protein>
    <submittedName>
        <fullName evidence="1">Uncharacterized protein</fullName>
    </submittedName>
</protein>
<reference evidence="1" key="1">
    <citation type="submission" date="2008-01" db="EMBL/GenBank/DDBJ databases">
        <authorList>
            <person name="Fulton L."/>
            <person name="Clifton S."/>
            <person name="Fulton B."/>
            <person name="Xu J."/>
            <person name="Minx P."/>
            <person name="Pepin K.H."/>
            <person name="Johnson M."/>
            <person name="Thiruvilangam P."/>
            <person name="Bhonagiri V."/>
            <person name="Nash W.E."/>
            <person name="Mardis E.R."/>
            <person name="Wilson R.K."/>
        </authorList>
    </citation>
    <scope>NUCLEOTIDE SEQUENCE [LARGE SCALE GENOMIC DNA]</scope>
    <source>
        <strain evidence="1">DSM 17244</strain>
    </source>
</reference>
<evidence type="ECO:0000313" key="1">
    <source>
        <dbReference type="EMBL" id="EDS73291.1"/>
    </source>
</evidence>
<dbReference type="Proteomes" id="UP000005178">
    <property type="component" value="Unassembled WGS sequence"/>
</dbReference>
<comment type="caution">
    <text evidence="1">The sequence shown here is derived from an EMBL/GenBank/DDBJ whole genome shotgun (WGS) entry which is preliminary data.</text>
</comment>
<gene>
    <name evidence="1" type="ORF">ANASTE_01011</name>
</gene>
<proteinExistence type="predicted"/>
<evidence type="ECO:0000313" key="2">
    <source>
        <dbReference type="Proteomes" id="UP000005178"/>
    </source>
</evidence>
<accession>B1C8F4</accession>
<dbReference type="EMBL" id="ABIL02000005">
    <property type="protein sequence ID" value="EDS73291.1"/>
    <property type="molecule type" value="Genomic_DNA"/>
</dbReference>
<sequence>MPKAKHHAVEEFFSKFFFFGKNFAGYKGRSPLNVCFLKKKGKNNEQHNHRQYNIIHCGSFYDIELYSKRQKQSVHASVF</sequence>
<reference evidence="1" key="2">
    <citation type="submission" date="2013-08" db="EMBL/GenBank/DDBJ databases">
        <title>Draft genome sequence of Anaerofustis stercorihominis (DSM 17244).</title>
        <authorList>
            <person name="Sudarsanam P."/>
            <person name="Ley R."/>
            <person name="Guruge J."/>
            <person name="Turnbaugh P.J."/>
            <person name="Mahowald M."/>
            <person name="Liep D."/>
            <person name="Gordon J."/>
        </authorList>
    </citation>
    <scope>NUCLEOTIDE SEQUENCE</scope>
    <source>
        <strain evidence="1">DSM 17244</strain>
    </source>
</reference>
<dbReference type="AlphaFoldDB" id="B1C8F4"/>
<name>B1C8F4_9FIRM</name>
<dbReference type="HOGENOM" id="CLU_2598374_0_0_9"/>
<organism evidence="1 2">
    <name type="scientific">Anaerofustis stercorihominis DSM 17244</name>
    <dbReference type="NCBI Taxonomy" id="445971"/>
    <lineage>
        <taxon>Bacteria</taxon>
        <taxon>Bacillati</taxon>
        <taxon>Bacillota</taxon>
        <taxon>Clostridia</taxon>
        <taxon>Eubacteriales</taxon>
        <taxon>Eubacteriaceae</taxon>
        <taxon>Anaerofustis</taxon>
    </lineage>
</organism>
<keyword evidence="2" id="KW-1185">Reference proteome</keyword>